<dbReference type="Proteomes" id="UP000233781">
    <property type="component" value="Unassembled WGS sequence"/>
</dbReference>
<gene>
    <name evidence="1" type="ORF">ATL31_0916</name>
</gene>
<dbReference type="RefSeq" id="WP_158239784.1">
    <property type="nucleotide sequence ID" value="NZ_PJNE01000001.1"/>
</dbReference>
<comment type="caution">
    <text evidence="1">The sequence shown here is derived from an EMBL/GenBank/DDBJ whole genome shotgun (WGS) entry which is preliminary data.</text>
</comment>
<reference evidence="1 2" key="1">
    <citation type="submission" date="2017-12" db="EMBL/GenBank/DDBJ databases">
        <title>Sequencing the genomes of 1000 Actinobacteria strains.</title>
        <authorList>
            <person name="Klenk H.-P."/>
        </authorList>
    </citation>
    <scope>NUCLEOTIDE SEQUENCE [LARGE SCALE GENOMIC DNA]</scope>
    <source>
        <strain evidence="1 2">DSM 12806</strain>
    </source>
</reference>
<keyword evidence="2" id="KW-1185">Reference proteome</keyword>
<evidence type="ECO:0000313" key="2">
    <source>
        <dbReference type="Proteomes" id="UP000233781"/>
    </source>
</evidence>
<accession>A0A2N3YH03</accession>
<organism evidence="1 2">
    <name type="scientific">Phycicoccus duodecadis</name>
    <dbReference type="NCBI Taxonomy" id="173053"/>
    <lineage>
        <taxon>Bacteria</taxon>
        <taxon>Bacillati</taxon>
        <taxon>Actinomycetota</taxon>
        <taxon>Actinomycetes</taxon>
        <taxon>Micrococcales</taxon>
        <taxon>Intrasporangiaceae</taxon>
        <taxon>Phycicoccus</taxon>
    </lineage>
</organism>
<dbReference type="EMBL" id="PJNE01000001">
    <property type="protein sequence ID" value="PKW26110.1"/>
    <property type="molecule type" value="Genomic_DNA"/>
</dbReference>
<protein>
    <recommendedName>
        <fullName evidence="3">Bacteriocin biosynthesis cyclodehydratase domain-containing protein</fullName>
    </recommendedName>
</protein>
<dbReference type="OrthoDB" id="4426339at2"/>
<name>A0A2N3YH03_9MICO</name>
<dbReference type="AlphaFoldDB" id="A0A2N3YH03"/>
<evidence type="ECO:0008006" key="3">
    <source>
        <dbReference type="Google" id="ProtNLM"/>
    </source>
</evidence>
<dbReference type="Gene3D" id="3.40.50.720">
    <property type="entry name" value="NAD(P)-binding Rossmann-like Domain"/>
    <property type="match status" value="1"/>
</dbReference>
<evidence type="ECO:0000313" key="1">
    <source>
        <dbReference type="EMBL" id="PKW26110.1"/>
    </source>
</evidence>
<proteinExistence type="predicted"/>
<sequence>MGRSEVVVDGAGPLAAETVAQLRRCGVRVRAGALAADAAELEVAGGAPPPALVVLVADGEVPLWRRAPSAVAPWHRLGVPQLPVTAGPGPLVVGPLVVPGRPPCLACVGGGLPAARAVAGGPAPRPDHAAVLLAAAVTSVTALGVLGGDTTLAAISTEIGARAVTVVHRVWGSRPGCPCASATMAG</sequence>